<evidence type="ECO:0008006" key="3">
    <source>
        <dbReference type="Google" id="ProtNLM"/>
    </source>
</evidence>
<dbReference type="AlphaFoldDB" id="A6UVP5"/>
<dbReference type="HOGENOM" id="CLU_142081_2_0_2"/>
<dbReference type="KEGG" id="mae:Maeo_0989"/>
<organism evidence="1 2">
    <name type="scientific">Methanococcus aeolicus (strain ATCC BAA-1280 / DSM 17508 / OCM 812 / Nankai-3)</name>
    <dbReference type="NCBI Taxonomy" id="419665"/>
    <lineage>
        <taxon>Archaea</taxon>
        <taxon>Methanobacteriati</taxon>
        <taxon>Methanobacteriota</taxon>
        <taxon>Methanomada group</taxon>
        <taxon>Methanococci</taxon>
        <taxon>Methanococcales</taxon>
        <taxon>Methanococcaceae</taxon>
        <taxon>Methanococcus</taxon>
    </lineage>
</organism>
<dbReference type="GeneID" id="5326706"/>
<gene>
    <name evidence="1" type="ordered locus">Maeo_0989</name>
</gene>
<keyword evidence="2" id="KW-1185">Reference proteome</keyword>
<name>A6UVP5_META3</name>
<dbReference type="InterPro" id="IPR038735">
    <property type="entry name" value="MSMEG_1276-like_NTP-PPase_dom"/>
</dbReference>
<reference evidence="1" key="1">
    <citation type="submission" date="2007-06" db="EMBL/GenBank/DDBJ databases">
        <title>Complete sequence of Methanococcus aeolicus Nankai-3.</title>
        <authorList>
            <consortium name="US DOE Joint Genome Institute"/>
            <person name="Copeland A."/>
            <person name="Lucas S."/>
            <person name="Lapidus A."/>
            <person name="Barry K."/>
            <person name="Glavina del Rio T."/>
            <person name="Dalin E."/>
            <person name="Tice H."/>
            <person name="Pitluck S."/>
            <person name="Chain P."/>
            <person name="Malfatti S."/>
            <person name="Shin M."/>
            <person name="Vergez L."/>
            <person name="Schmutz J."/>
            <person name="Larimer F."/>
            <person name="Land M."/>
            <person name="Hauser L."/>
            <person name="Kyrpides N."/>
            <person name="Lykidis A."/>
            <person name="Sieprawska-Lupa M."/>
            <person name="Whitman W.B."/>
            <person name="Richardson P."/>
        </authorList>
    </citation>
    <scope>NUCLEOTIDE SEQUENCE [LARGE SCALE GENOMIC DNA]</scope>
    <source>
        <strain evidence="1">Nankai-3</strain>
    </source>
</reference>
<dbReference type="Proteomes" id="UP000001106">
    <property type="component" value="Chromosome"/>
</dbReference>
<accession>A6UVP5</accession>
<dbReference type="eggNOG" id="arCOG03005">
    <property type="taxonomic scope" value="Archaea"/>
</dbReference>
<dbReference type="RefSeq" id="WP_011973699.1">
    <property type="nucleotide sequence ID" value="NC_009635.1"/>
</dbReference>
<evidence type="ECO:0000313" key="1">
    <source>
        <dbReference type="EMBL" id="ABR56567.1"/>
    </source>
</evidence>
<evidence type="ECO:0000313" key="2">
    <source>
        <dbReference type="Proteomes" id="UP000001106"/>
    </source>
</evidence>
<dbReference type="OrthoDB" id="313097at2157"/>
<proteinExistence type="predicted"/>
<dbReference type="STRING" id="419665.Maeo_0989"/>
<dbReference type="EMBL" id="CP000743">
    <property type="protein sequence ID" value="ABR56567.1"/>
    <property type="molecule type" value="Genomic_DNA"/>
</dbReference>
<dbReference type="CDD" id="cd11532">
    <property type="entry name" value="NTP-PPase_COG4997"/>
    <property type="match status" value="1"/>
</dbReference>
<protein>
    <recommendedName>
        <fullName evidence="3">Phosphoribosyl-ATP pyrophosphohydrolase</fullName>
    </recommendedName>
</protein>
<dbReference type="SUPFAM" id="SSF101386">
    <property type="entry name" value="all-alpha NTP pyrophosphatases"/>
    <property type="match status" value="1"/>
</dbReference>
<sequence>MKKTIYDKLVRDKIPKIIEKSGHNPMVYIAEDNEYMGRLYDKLIEEIEEFKENPSSEELADILEVCEAIGTYYGISLNEVKEIKNKKFKERGGFSKKLILKEVIEDG</sequence>